<dbReference type="Proteomes" id="UP000199702">
    <property type="component" value="Unassembled WGS sequence"/>
</dbReference>
<keyword evidence="1" id="KW-0812">Transmembrane</keyword>
<dbReference type="AlphaFoldDB" id="A0A1H6QQQ3"/>
<gene>
    <name evidence="2" type="ORF">SAMN05660918_0441</name>
</gene>
<keyword evidence="1" id="KW-0472">Membrane</keyword>
<dbReference type="EMBL" id="FNYA01000001">
    <property type="protein sequence ID" value="SEI41565.1"/>
    <property type="molecule type" value="Genomic_DNA"/>
</dbReference>
<name>A0A1H6QQQ3_9FLAO</name>
<sequence length="102" mass="12572">MSEIKENYYHIYVLLKDRIRFESQLINKQISFYSDENQMKLRYYLLEKDKVEIDKILIENEIIANYETNEIIDYRDNIKIQKVYIYIVIVIILLILIIDYIK</sequence>
<organism evidence="2 3">
    <name type="scientific">Flavobacterium terrigena</name>
    <dbReference type="NCBI Taxonomy" id="402734"/>
    <lineage>
        <taxon>Bacteria</taxon>
        <taxon>Pseudomonadati</taxon>
        <taxon>Bacteroidota</taxon>
        <taxon>Flavobacteriia</taxon>
        <taxon>Flavobacteriales</taxon>
        <taxon>Flavobacteriaceae</taxon>
        <taxon>Flavobacterium</taxon>
    </lineage>
</organism>
<evidence type="ECO:0000256" key="1">
    <source>
        <dbReference type="SAM" id="Phobius"/>
    </source>
</evidence>
<reference evidence="3" key="1">
    <citation type="submission" date="2016-10" db="EMBL/GenBank/DDBJ databases">
        <authorList>
            <person name="Varghese N."/>
            <person name="Submissions S."/>
        </authorList>
    </citation>
    <scope>NUCLEOTIDE SEQUENCE [LARGE SCALE GENOMIC DNA]</scope>
    <source>
        <strain evidence="3">DSM 17934</strain>
    </source>
</reference>
<dbReference type="STRING" id="402734.SAMN05660918_0441"/>
<protein>
    <submittedName>
        <fullName evidence="2">Uncharacterized protein</fullName>
    </submittedName>
</protein>
<proteinExistence type="predicted"/>
<accession>A0A1H6QQQ3</accession>
<evidence type="ECO:0000313" key="2">
    <source>
        <dbReference type="EMBL" id="SEI41565.1"/>
    </source>
</evidence>
<evidence type="ECO:0000313" key="3">
    <source>
        <dbReference type="Proteomes" id="UP000199702"/>
    </source>
</evidence>
<dbReference type="OrthoDB" id="1376835at2"/>
<keyword evidence="3" id="KW-1185">Reference proteome</keyword>
<dbReference type="RefSeq" id="WP_091307151.1">
    <property type="nucleotide sequence ID" value="NZ_CBCSJU010000001.1"/>
</dbReference>
<keyword evidence="1" id="KW-1133">Transmembrane helix</keyword>
<feature type="transmembrane region" description="Helical" evidence="1">
    <location>
        <begin position="83"/>
        <end position="101"/>
    </location>
</feature>